<dbReference type="Proteomes" id="UP000808146">
    <property type="component" value="Unassembled WGS sequence"/>
</dbReference>
<sequence>MAFYRPASYQKPLALGLLMLLLVLPAVLEATGQAFYIGFATRILIFALAASSLNLVLGFGGMFSLGHAAFFGAGAYVAALCMESGISDALLAFPLAMIVAGLLALVVGAISLRTRGVYFIMITLAFAQMTYYLFVSARVLGGDDGLPLARRMTLGGLGLTSDGALFYAALGCLALVMTFLGRLADARFGRTIQAIRENEARMEALGYPVLRYRLVSFVLGGALAGLAGALLANLTGLASPNLLQWTQSGTLLVMVIIGGVGYLYGGVIGALVLLCLEEVLAGFTLHWHIGLGLLLIGIVLFAPRGVAARFGKSSG</sequence>
<feature type="transmembrane region" description="Helical" evidence="6">
    <location>
        <begin position="40"/>
        <end position="61"/>
    </location>
</feature>
<gene>
    <name evidence="7" type="ORF">IPN75_15790</name>
</gene>
<dbReference type="AlphaFoldDB" id="A0A9D7LPS3"/>
<reference evidence="7" key="1">
    <citation type="submission" date="2020-10" db="EMBL/GenBank/DDBJ databases">
        <title>Connecting structure to function with the recovery of over 1000 high-quality activated sludge metagenome-assembled genomes encoding full-length rRNA genes using long-read sequencing.</title>
        <authorList>
            <person name="Singleton C.M."/>
            <person name="Petriglieri F."/>
            <person name="Kristensen J.M."/>
            <person name="Kirkegaard R.H."/>
            <person name="Michaelsen T.Y."/>
            <person name="Andersen M.H."/>
            <person name="Karst S.M."/>
            <person name="Dueholm M.S."/>
            <person name="Nielsen P.H."/>
            <person name="Albertsen M."/>
        </authorList>
    </citation>
    <scope>NUCLEOTIDE SEQUENCE</scope>
    <source>
        <strain evidence="7">OdNE_18-Q3-R46-58_BAT3C.305</strain>
    </source>
</reference>
<protein>
    <submittedName>
        <fullName evidence="7">Branched-chain amino acid ABC transporter permease</fullName>
    </submittedName>
</protein>
<feature type="transmembrane region" description="Helical" evidence="6">
    <location>
        <begin position="92"/>
        <end position="110"/>
    </location>
</feature>
<dbReference type="PANTHER" id="PTHR30482">
    <property type="entry name" value="HIGH-AFFINITY BRANCHED-CHAIN AMINO ACID TRANSPORT SYSTEM PERMEASE"/>
    <property type="match status" value="1"/>
</dbReference>
<accession>A0A9D7LPS3</accession>
<dbReference type="GO" id="GO:0005886">
    <property type="term" value="C:plasma membrane"/>
    <property type="evidence" value="ECO:0007669"/>
    <property type="project" value="UniProtKB-SubCell"/>
</dbReference>
<dbReference type="InterPro" id="IPR043428">
    <property type="entry name" value="LivM-like"/>
</dbReference>
<keyword evidence="2" id="KW-1003">Cell membrane</keyword>
<dbReference type="EMBL" id="JADKBR010000019">
    <property type="protein sequence ID" value="MBK8891727.1"/>
    <property type="molecule type" value="Genomic_DNA"/>
</dbReference>
<evidence type="ECO:0000256" key="5">
    <source>
        <dbReference type="ARBA" id="ARBA00023136"/>
    </source>
</evidence>
<dbReference type="GO" id="GO:0015658">
    <property type="term" value="F:branched-chain amino acid transmembrane transporter activity"/>
    <property type="evidence" value="ECO:0007669"/>
    <property type="project" value="InterPro"/>
</dbReference>
<evidence type="ECO:0000313" key="8">
    <source>
        <dbReference type="Proteomes" id="UP000808146"/>
    </source>
</evidence>
<evidence type="ECO:0000313" key="7">
    <source>
        <dbReference type="EMBL" id="MBK8891727.1"/>
    </source>
</evidence>
<keyword evidence="5 6" id="KW-0472">Membrane</keyword>
<dbReference type="InterPro" id="IPR001851">
    <property type="entry name" value="ABC_transp_permease"/>
</dbReference>
<feature type="transmembrane region" description="Helical" evidence="6">
    <location>
        <begin position="164"/>
        <end position="184"/>
    </location>
</feature>
<feature type="transmembrane region" description="Helical" evidence="6">
    <location>
        <begin position="283"/>
        <end position="302"/>
    </location>
</feature>
<feature type="transmembrane region" description="Helical" evidence="6">
    <location>
        <begin position="210"/>
        <end position="231"/>
    </location>
</feature>
<evidence type="ECO:0000256" key="1">
    <source>
        <dbReference type="ARBA" id="ARBA00004651"/>
    </source>
</evidence>
<comment type="caution">
    <text evidence="7">The sequence shown here is derived from an EMBL/GenBank/DDBJ whole genome shotgun (WGS) entry which is preliminary data.</text>
</comment>
<evidence type="ECO:0000256" key="6">
    <source>
        <dbReference type="SAM" id="Phobius"/>
    </source>
</evidence>
<feature type="transmembrane region" description="Helical" evidence="6">
    <location>
        <begin position="117"/>
        <end position="134"/>
    </location>
</feature>
<dbReference type="PANTHER" id="PTHR30482:SF17">
    <property type="entry name" value="ABC TRANSPORTER ATP-BINDING PROTEIN"/>
    <property type="match status" value="1"/>
</dbReference>
<comment type="subcellular location">
    <subcellularLocation>
        <location evidence="1">Cell membrane</location>
        <topology evidence="1">Multi-pass membrane protein</topology>
    </subcellularLocation>
</comment>
<organism evidence="7 8">
    <name type="scientific">Candidatus Dechloromonas phosphorivorans</name>
    <dbReference type="NCBI Taxonomy" id="2899244"/>
    <lineage>
        <taxon>Bacteria</taxon>
        <taxon>Pseudomonadati</taxon>
        <taxon>Pseudomonadota</taxon>
        <taxon>Betaproteobacteria</taxon>
        <taxon>Rhodocyclales</taxon>
        <taxon>Azonexaceae</taxon>
        <taxon>Dechloromonas</taxon>
    </lineage>
</organism>
<proteinExistence type="predicted"/>
<feature type="transmembrane region" description="Helical" evidence="6">
    <location>
        <begin position="251"/>
        <end position="276"/>
    </location>
</feature>
<evidence type="ECO:0000256" key="4">
    <source>
        <dbReference type="ARBA" id="ARBA00022989"/>
    </source>
</evidence>
<dbReference type="Pfam" id="PF02653">
    <property type="entry name" value="BPD_transp_2"/>
    <property type="match status" value="1"/>
</dbReference>
<dbReference type="CDD" id="cd06581">
    <property type="entry name" value="TM_PBP1_LivM_like"/>
    <property type="match status" value="1"/>
</dbReference>
<keyword evidence="4 6" id="KW-1133">Transmembrane helix</keyword>
<evidence type="ECO:0000256" key="2">
    <source>
        <dbReference type="ARBA" id="ARBA00022475"/>
    </source>
</evidence>
<evidence type="ECO:0000256" key="3">
    <source>
        <dbReference type="ARBA" id="ARBA00022692"/>
    </source>
</evidence>
<name>A0A9D7LPS3_9RHOO</name>
<keyword evidence="3 6" id="KW-0812">Transmembrane</keyword>